<accession>K0V044</accession>
<organism evidence="3 4">
    <name type="scientific">Mycolicibacterium vaccae ATCC 25954</name>
    <dbReference type="NCBI Taxonomy" id="1194972"/>
    <lineage>
        <taxon>Bacteria</taxon>
        <taxon>Bacillati</taxon>
        <taxon>Actinomycetota</taxon>
        <taxon>Actinomycetes</taxon>
        <taxon>Mycobacteriales</taxon>
        <taxon>Mycobacteriaceae</taxon>
        <taxon>Mycolicibacterium</taxon>
    </lineage>
</organism>
<dbReference type="PATRIC" id="fig|1194972.3.peg.440"/>
<sequence>MILASPSGNTSGNLDVSPEADANSAVRLQDITFGVDEHHVATITLNRPDALNAISGRMAAELAWAWQTVRDTDDIHAVVLRAAGDKAFCTGVDVKGDAGWFFRTNVWNTFDPGTVISPKLHHRCWKPVVTAVHGFAAGGAQYLLNESDIIICADDAAFFDPHANAAIVSALEPIGMLHRGVPLGEVLRWALMGTEERISAETALRIGLVSEVVDRAQLWDRAQAIAASIAMRSPTAIQGSVRAIWESLDMTRSTALQNGMAYTHIGNPPRHERRAAPRRNGPPVMR</sequence>
<protein>
    <submittedName>
        <fullName evidence="3">Fatty-acid--CoA ligase/enoyl-CoA hydratase</fullName>
    </submittedName>
</protein>
<comment type="similarity">
    <text evidence="1">Belongs to the enoyl-CoA hydratase/isomerase family.</text>
</comment>
<keyword evidence="4" id="KW-1185">Reference proteome</keyword>
<evidence type="ECO:0000313" key="3">
    <source>
        <dbReference type="EMBL" id="EJZ12371.1"/>
    </source>
</evidence>
<dbReference type="PANTHER" id="PTHR43149">
    <property type="entry name" value="ENOYL-COA HYDRATASE"/>
    <property type="match status" value="1"/>
</dbReference>
<evidence type="ECO:0000313" key="4">
    <source>
        <dbReference type="Proteomes" id="UP000006072"/>
    </source>
</evidence>
<dbReference type="PANTHER" id="PTHR43149:SF1">
    <property type="entry name" value="DELTA(3,5)-DELTA(2,4)-DIENOYL-COA ISOMERASE, MITOCHONDRIAL"/>
    <property type="match status" value="1"/>
</dbReference>
<comment type="caution">
    <text evidence="3">The sequence shown here is derived from an EMBL/GenBank/DDBJ whole genome shotgun (WGS) entry which is preliminary data.</text>
</comment>
<dbReference type="Proteomes" id="UP000006072">
    <property type="component" value="Unassembled WGS sequence"/>
</dbReference>
<proteinExistence type="inferred from homology"/>
<feature type="region of interest" description="Disordered" evidence="2">
    <location>
        <begin position="263"/>
        <end position="286"/>
    </location>
</feature>
<dbReference type="CDD" id="cd06558">
    <property type="entry name" value="crotonase-like"/>
    <property type="match status" value="1"/>
</dbReference>
<dbReference type="EMBL" id="ALQA01000003">
    <property type="protein sequence ID" value="EJZ12371.1"/>
    <property type="molecule type" value="Genomic_DNA"/>
</dbReference>
<dbReference type="RefSeq" id="WP_003928898.1">
    <property type="nucleotide sequence ID" value="NZ_JH814684.1"/>
</dbReference>
<evidence type="ECO:0000256" key="2">
    <source>
        <dbReference type="SAM" id="MobiDB-lite"/>
    </source>
</evidence>
<dbReference type="Gene3D" id="3.90.226.10">
    <property type="entry name" value="2-enoyl-CoA Hydratase, Chain A, domain 1"/>
    <property type="match status" value="1"/>
</dbReference>
<dbReference type="HOGENOM" id="CLU_009834_7_3_11"/>
<name>K0V044_MYCVA</name>
<dbReference type="eggNOG" id="COG1024">
    <property type="taxonomic scope" value="Bacteria"/>
</dbReference>
<evidence type="ECO:0000256" key="1">
    <source>
        <dbReference type="ARBA" id="ARBA00005254"/>
    </source>
</evidence>
<gene>
    <name evidence="3" type="ORF">MVAC_02164</name>
</gene>
<dbReference type="InterPro" id="IPR029045">
    <property type="entry name" value="ClpP/crotonase-like_dom_sf"/>
</dbReference>
<dbReference type="GO" id="GO:0016874">
    <property type="term" value="F:ligase activity"/>
    <property type="evidence" value="ECO:0007669"/>
    <property type="project" value="UniProtKB-KW"/>
</dbReference>
<dbReference type="AlphaFoldDB" id="K0V044"/>
<dbReference type="Pfam" id="PF00378">
    <property type="entry name" value="ECH_1"/>
    <property type="match status" value="1"/>
</dbReference>
<dbReference type="InterPro" id="IPR001753">
    <property type="entry name" value="Enoyl-CoA_hydra/iso"/>
</dbReference>
<reference evidence="3 4" key="1">
    <citation type="journal article" date="2012" name="J. Bacteriol.">
        <title>Complete Genome Sequence of Mycobacterium vaccae Type Strain ATCC 25954.</title>
        <authorList>
            <person name="Ho Y.S."/>
            <person name="Adroub S.A."/>
            <person name="Abadi M."/>
            <person name="Al Alwan B."/>
            <person name="Alkhateeb R."/>
            <person name="Gao G."/>
            <person name="Ragab A."/>
            <person name="Ali S."/>
            <person name="van Soolingen D."/>
            <person name="Bitter W."/>
            <person name="Pain A."/>
            <person name="Abdallah A.M."/>
        </authorList>
    </citation>
    <scope>NUCLEOTIDE SEQUENCE [LARGE SCALE GENOMIC DNA]</scope>
    <source>
        <strain evidence="3 4">ATCC 25954</strain>
    </source>
</reference>
<keyword evidence="3" id="KW-0436">Ligase</keyword>
<dbReference type="InterPro" id="IPR045002">
    <property type="entry name" value="Ech1-like"/>
</dbReference>
<dbReference type="SUPFAM" id="SSF52096">
    <property type="entry name" value="ClpP/crotonase"/>
    <property type="match status" value="1"/>
</dbReference>
<dbReference type="GO" id="GO:0016853">
    <property type="term" value="F:isomerase activity"/>
    <property type="evidence" value="ECO:0007669"/>
    <property type="project" value="InterPro"/>
</dbReference>